<evidence type="ECO:0000256" key="1">
    <source>
        <dbReference type="SAM" id="SignalP"/>
    </source>
</evidence>
<sequence>MRHAIASTAAFAALAVFTPVATAADPLLPKPGQVVVDVDRGDVILSADVQIPKGKACIDAYGERIQAFVGTVRADGRSAKMAEYFVFLVDAPAEDVHAGMTKVGCKPKAHMSMADGKERSGWAPAGGPAFLDGDPVALSVFWKQGEKWVERPYESFVTERVMVDGKPVEKPWTPHFVYHGSGAIHKSGTGCIACPCDCPGGLIADNRNPIYDPKPTVKFDTSKAPPTGTAVYIRLRPTVTRE</sequence>
<accession>A0A5C1A665</accession>
<keyword evidence="1" id="KW-0732">Signal</keyword>
<reference evidence="3" key="1">
    <citation type="submission" date="2019-08" db="EMBL/GenBank/DDBJ databases">
        <title>Limnoglobus roseus gen. nov., sp. nov., a novel freshwater planctomycete with a giant genome from the family Gemmataceae.</title>
        <authorList>
            <person name="Kulichevskaya I.S."/>
            <person name="Naumoff D.G."/>
            <person name="Miroshnikov K."/>
            <person name="Ivanova A."/>
            <person name="Philippov D.A."/>
            <person name="Hakobyan A."/>
            <person name="Rijpstra I.C."/>
            <person name="Sinninghe Damste J.S."/>
            <person name="Liesack W."/>
            <person name="Dedysh S.N."/>
        </authorList>
    </citation>
    <scope>NUCLEOTIDE SEQUENCE [LARGE SCALE GENOMIC DNA]</scope>
    <source>
        <strain evidence="3">PX52</strain>
    </source>
</reference>
<dbReference type="Proteomes" id="UP000324974">
    <property type="component" value="Chromosome"/>
</dbReference>
<dbReference type="NCBIfam" id="NF040466">
    <property type="entry name" value="ydjY_domain"/>
    <property type="match status" value="1"/>
</dbReference>
<evidence type="ECO:0000313" key="3">
    <source>
        <dbReference type="Proteomes" id="UP000324974"/>
    </source>
</evidence>
<dbReference type="OrthoDB" id="266517at2"/>
<dbReference type="RefSeq" id="WP_149109520.1">
    <property type="nucleotide sequence ID" value="NZ_CP042425.1"/>
</dbReference>
<evidence type="ECO:0000313" key="2">
    <source>
        <dbReference type="EMBL" id="QEL14641.1"/>
    </source>
</evidence>
<proteinExistence type="predicted"/>
<protein>
    <submittedName>
        <fullName evidence="2">Uncharacterized protein</fullName>
    </submittedName>
</protein>
<dbReference type="EMBL" id="CP042425">
    <property type="protein sequence ID" value="QEL14641.1"/>
    <property type="molecule type" value="Genomic_DNA"/>
</dbReference>
<dbReference type="InterPro" id="IPR047750">
    <property type="entry name" value="YdjY-like"/>
</dbReference>
<feature type="signal peptide" evidence="1">
    <location>
        <begin position="1"/>
        <end position="23"/>
    </location>
</feature>
<keyword evidence="3" id="KW-1185">Reference proteome</keyword>
<name>A0A5C1A665_9BACT</name>
<dbReference type="KEGG" id="lrs:PX52LOC_01533"/>
<organism evidence="2 3">
    <name type="scientific">Limnoglobus roseus</name>
    <dbReference type="NCBI Taxonomy" id="2598579"/>
    <lineage>
        <taxon>Bacteria</taxon>
        <taxon>Pseudomonadati</taxon>
        <taxon>Planctomycetota</taxon>
        <taxon>Planctomycetia</taxon>
        <taxon>Gemmatales</taxon>
        <taxon>Gemmataceae</taxon>
        <taxon>Limnoglobus</taxon>
    </lineage>
</organism>
<gene>
    <name evidence="2" type="ORF">PX52LOC_01533</name>
</gene>
<feature type="chain" id="PRO_5022975412" evidence="1">
    <location>
        <begin position="24"/>
        <end position="242"/>
    </location>
</feature>
<dbReference type="AlphaFoldDB" id="A0A5C1A665"/>